<dbReference type="Proteomes" id="UP000199266">
    <property type="component" value="Unassembled WGS sequence"/>
</dbReference>
<feature type="domain" description="Transglycosylase SLT" evidence="3">
    <location>
        <begin position="515"/>
        <end position="622"/>
    </location>
</feature>
<dbReference type="Gene3D" id="1.25.40.10">
    <property type="entry name" value="Tetratricopeptide repeat domain"/>
    <property type="match status" value="1"/>
</dbReference>
<evidence type="ECO:0000313" key="4">
    <source>
        <dbReference type="EMBL" id="SDX78443.1"/>
    </source>
</evidence>
<evidence type="ECO:0000256" key="2">
    <source>
        <dbReference type="SAM" id="SignalP"/>
    </source>
</evidence>
<dbReference type="InterPro" id="IPR000189">
    <property type="entry name" value="Transglyc_AS"/>
</dbReference>
<feature type="signal peptide" evidence="2">
    <location>
        <begin position="1"/>
        <end position="26"/>
    </location>
</feature>
<dbReference type="EMBL" id="FNPD01000003">
    <property type="protein sequence ID" value="SDX78443.1"/>
    <property type="molecule type" value="Genomic_DNA"/>
</dbReference>
<evidence type="ECO:0000259" key="3">
    <source>
        <dbReference type="Pfam" id="PF01464"/>
    </source>
</evidence>
<dbReference type="InterPro" id="IPR023346">
    <property type="entry name" value="Lysozyme-like_dom_sf"/>
</dbReference>
<dbReference type="Pfam" id="PF13174">
    <property type="entry name" value="TPR_6"/>
    <property type="match status" value="1"/>
</dbReference>
<dbReference type="RefSeq" id="WP_234945401.1">
    <property type="nucleotide sequence ID" value="NZ_FNPD01000003.1"/>
</dbReference>
<dbReference type="InterPro" id="IPR019734">
    <property type="entry name" value="TPR_rpt"/>
</dbReference>
<dbReference type="GO" id="GO:0016020">
    <property type="term" value="C:membrane"/>
    <property type="evidence" value="ECO:0007669"/>
    <property type="project" value="InterPro"/>
</dbReference>
<reference evidence="5" key="1">
    <citation type="submission" date="2016-10" db="EMBL/GenBank/DDBJ databases">
        <authorList>
            <person name="Varghese N."/>
            <person name="Submissions S."/>
        </authorList>
    </citation>
    <scope>NUCLEOTIDE SEQUENCE [LARGE SCALE GENOMIC DNA]</scope>
    <source>
        <strain evidence="5">DSM 13490</strain>
    </source>
</reference>
<keyword evidence="2" id="KW-0732">Signal</keyword>
<sequence>MRKCLALFGALSVFYCLTFLGKPALADSVDDLFLAKQWGQLDEFVALTGNSLSPREWSVYANGLWLQSRYDEALEILLRIQDDFPPSVRPFGKFYTALAFERTGQESEAKALLYKLWPKSPEPLRFYVAYALFRVEDGDEKEKWARAMLSSASDDPQKVQALTALFSIKSAGLEEAFALLDLQPRNSTALSFLQSQDCEKDSRVCLYLGHAAFLNGDYRKAVEFLKKVDESSPSWKKACYYRAYALYRLKNYEEAAALWGELAKRGGDYSVASVGRLATLARLGNATAIEILKNVAAPDGETARAALYHLISFYEDSGDNATAKALTAKLLSGKDDFYSMKLLWRMGWKSWKEKDNLNAAEFFIRASTYKGDALWASRNLYWAARALEESGNTEEALKLKDQIKANYPLSYYGLLVENIEGKIKEGLPEELQSKPSDMEAWGFLFWESRILSQKNTPSARFRASHIYEWLGNFDIAYNVVRSLEYSLKAENLYYRDLLKALYPTPFAQEVQVSCKDFNVDPHVVWAIMRQESAFNPNATSWVGASGLMQLMPATAKDEATKLKIKNYNIYSPDTNIRLGVAHFSWLIGRLEKLPLALAAYNAGIGNVLRWLPEEDDFDEIEWIEDIPFEETLTYVRKVLSNYKVYRALYGTTDERK</sequence>
<dbReference type="Gene3D" id="1.10.530.10">
    <property type="match status" value="1"/>
</dbReference>
<dbReference type="Pfam" id="PF01464">
    <property type="entry name" value="SLT"/>
    <property type="match status" value="1"/>
</dbReference>
<dbReference type="PANTHER" id="PTHR37423:SF2">
    <property type="entry name" value="MEMBRANE-BOUND LYTIC MUREIN TRANSGLYCOSYLASE C"/>
    <property type="match status" value="1"/>
</dbReference>
<dbReference type="CDD" id="cd13401">
    <property type="entry name" value="Slt70-like"/>
    <property type="match status" value="1"/>
</dbReference>
<dbReference type="PANTHER" id="PTHR37423">
    <property type="entry name" value="SOLUBLE LYTIC MUREIN TRANSGLYCOSYLASE-RELATED"/>
    <property type="match status" value="1"/>
</dbReference>
<dbReference type="InterPro" id="IPR011990">
    <property type="entry name" value="TPR-like_helical_dom_sf"/>
</dbReference>
<keyword evidence="5" id="KW-1185">Reference proteome</keyword>
<feature type="chain" id="PRO_5011513088" evidence="2">
    <location>
        <begin position="27"/>
        <end position="656"/>
    </location>
</feature>
<dbReference type="InterPro" id="IPR008258">
    <property type="entry name" value="Transglycosylase_SLT_dom_1"/>
</dbReference>
<dbReference type="SUPFAM" id="SSF48452">
    <property type="entry name" value="TPR-like"/>
    <property type="match status" value="1"/>
</dbReference>
<dbReference type="Pfam" id="PF12895">
    <property type="entry name" value="ANAPC3"/>
    <property type="match status" value="1"/>
</dbReference>
<name>A0A1H3EI45_9BACT</name>
<evidence type="ECO:0000256" key="1">
    <source>
        <dbReference type="ARBA" id="ARBA00007734"/>
    </source>
</evidence>
<dbReference type="AlphaFoldDB" id="A0A1H3EI45"/>
<proteinExistence type="inferred from homology"/>
<dbReference type="GO" id="GO:0008933">
    <property type="term" value="F:peptidoglycan lytic transglycosylase activity"/>
    <property type="evidence" value="ECO:0007669"/>
    <property type="project" value="InterPro"/>
</dbReference>
<gene>
    <name evidence="4" type="ORF">SAMN03080603_00591</name>
</gene>
<accession>A0A1H3EI45</accession>
<comment type="similarity">
    <text evidence="1">Belongs to the transglycosylase Slt family.</text>
</comment>
<dbReference type="GO" id="GO:0000270">
    <property type="term" value="P:peptidoglycan metabolic process"/>
    <property type="evidence" value="ECO:0007669"/>
    <property type="project" value="InterPro"/>
</dbReference>
<evidence type="ECO:0000313" key="5">
    <source>
        <dbReference type="Proteomes" id="UP000199266"/>
    </source>
</evidence>
<dbReference type="SUPFAM" id="SSF53955">
    <property type="entry name" value="Lysozyme-like"/>
    <property type="match status" value="1"/>
</dbReference>
<organism evidence="4 5">
    <name type="scientific">Acetomicrobium thermoterrenum DSM 13490</name>
    <dbReference type="NCBI Taxonomy" id="1120987"/>
    <lineage>
        <taxon>Bacteria</taxon>
        <taxon>Thermotogati</taxon>
        <taxon>Synergistota</taxon>
        <taxon>Synergistia</taxon>
        <taxon>Synergistales</taxon>
        <taxon>Acetomicrobiaceae</taxon>
        <taxon>Acetomicrobium</taxon>
    </lineage>
</organism>
<dbReference type="PROSITE" id="PS00922">
    <property type="entry name" value="TRANSGLYCOSYLASE"/>
    <property type="match status" value="1"/>
</dbReference>
<protein>
    <submittedName>
        <fullName evidence="4">Soluble lytic murein transglycosylase</fullName>
    </submittedName>
</protein>